<keyword evidence="1" id="KW-0472">Membrane</keyword>
<proteinExistence type="predicted"/>
<accession>A0ABV9U9H4</accession>
<feature type="transmembrane region" description="Helical" evidence="1">
    <location>
        <begin position="233"/>
        <end position="252"/>
    </location>
</feature>
<gene>
    <name evidence="4" type="ORF">ACFPCY_38380</name>
</gene>
<feature type="domain" description="DUF2207" evidence="3">
    <location>
        <begin position="34"/>
        <end position="212"/>
    </location>
</feature>
<feature type="chain" id="PRO_5046280827" evidence="2">
    <location>
        <begin position="28"/>
        <end position="330"/>
    </location>
</feature>
<keyword evidence="5" id="KW-1185">Reference proteome</keyword>
<evidence type="ECO:0000256" key="1">
    <source>
        <dbReference type="SAM" id="Phobius"/>
    </source>
</evidence>
<organism evidence="4 5">
    <name type="scientific">Actinomadura gamaensis</name>
    <dbReference type="NCBI Taxonomy" id="1763541"/>
    <lineage>
        <taxon>Bacteria</taxon>
        <taxon>Bacillati</taxon>
        <taxon>Actinomycetota</taxon>
        <taxon>Actinomycetes</taxon>
        <taxon>Streptosporangiales</taxon>
        <taxon>Thermomonosporaceae</taxon>
        <taxon>Actinomadura</taxon>
    </lineage>
</organism>
<evidence type="ECO:0000259" key="3">
    <source>
        <dbReference type="Pfam" id="PF09972"/>
    </source>
</evidence>
<comment type="caution">
    <text evidence="4">The sequence shown here is derived from an EMBL/GenBank/DDBJ whole genome shotgun (WGS) entry which is preliminary data.</text>
</comment>
<reference evidence="5" key="1">
    <citation type="journal article" date="2019" name="Int. J. Syst. Evol. Microbiol.">
        <title>The Global Catalogue of Microorganisms (GCM) 10K type strain sequencing project: providing services to taxonomists for standard genome sequencing and annotation.</title>
        <authorList>
            <consortium name="The Broad Institute Genomics Platform"/>
            <consortium name="The Broad Institute Genome Sequencing Center for Infectious Disease"/>
            <person name="Wu L."/>
            <person name="Ma J."/>
        </authorList>
    </citation>
    <scope>NUCLEOTIDE SEQUENCE [LARGE SCALE GENOMIC DNA]</scope>
    <source>
        <strain evidence="5">KLKA75</strain>
    </source>
</reference>
<feature type="signal peptide" evidence="2">
    <location>
        <begin position="1"/>
        <end position="27"/>
    </location>
</feature>
<sequence length="330" mass="35105">MPGRSRGAAVAGLSALFCLLLCAPARAREDGGGVPTYDVVLSIRRDGVVGVRETITFDYGDEGGHGFVRRVPYRVGQRMYEIRDLRTSSSTGAPARARTVTLPHDLQITVGDAGRTVRGRQAYVIEYDLARAFTPLAGGRWELDWDAIGTTWEVPIANAAVRVESPVAHWRASCRAGVGDATVPCQRDRDGPYAVDFLQTGLDPHEGMTVRVRLPRGAVTPEPPRYVRPYWDGTWAGTGLLALTVLLLPWVLRRPAPGGRLAGAGRRVLTGRILLVAGVLAVLADAAADVDQYGLWAVSLGDLSVAGLALGIAGTAAVCGQCAPCDGRED</sequence>
<keyword evidence="1" id="KW-0812">Transmembrane</keyword>
<protein>
    <submittedName>
        <fullName evidence="4">DUF2207 domain-containing protein</fullName>
    </submittedName>
</protein>
<evidence type="ECO:0000313" key="5">
    <source>
        <dbReference type="Proteomes" id="UP001595872"/>
    </source>
</evidence>
<keyword evidence="1" id="KW-1133">Transmembrane helix</keyword>
<keyword evidence="2" id="KW-0732">Signal</keyword>
<evidence type="ECO:0000313" key="4">
    <source>
        <dbReference type="EMBL" id="MFC4913218.1"/>
    </source>
</evidence>
<dbReference type="Pfam" id="PF09972">
    <property type="entry name" value="DUF2207"/>
    <property type="match status" value="1"/>
</dbReference>
<dbReference type="InterPro" id="IPR018702">
    <property type="entry name" value="DUF2207"/>
</dbReference>
<feature type="transmembrane region" description="Helical" evidence="1">
    <location>
        <begin position="296"/>
        <end position="319"/>
    </location>
</feature>
<evidence type="ECO:0000256" key="2">
    <source>
        <dbReference type="SAM" id="SignalP"/>
    </source>
</evidence>
<name>A0ABV9U9H4_9ACTN</name>
<dbReference type="RefSeq" id="WP_378263919.1">
    <property type="nucleotide sequence ID" value="NZ_JBHSIT010000015.1"/>
</dbReference>
<dbReference type="Proteomes" id="UP001595872">
    <property type="component" value="Unassembled WGS sequence"/>
</dbReference>
<dbReference type="EMBL" id="JBHSIT010000015">
    <property type="protein sequence ID" value="MFC4913218.1"/>
    <property type="molecule type" value="Genomic_DNA"/>
</dbReference>
<feature type="transmembrane region" description="Helical" evidence="1">
    <location>
        <begin position="273"/>
        <end position="290"/>
    </location>
</feature>